<dbReference type="Pfam" id="PF01135">
    <property type="entry name" value="PCMT"/>
    <property type="match status" value="2"/>
</dbReference>
<dbReference type="RefSeq" id="XP_042925847.1">
    <property type="nucleotide sequence ID" value="XM_043060718.1"/>
</dbReference>
<dbReference type="GeneID" id="5729089"/>
<comment type="subcellular location">
    <subcellularLocation>
        <location evidence="1">Cytoplasm</location>
    </subcellularLocation>
</comment>
<keyword evidence="4" id="KW-0963">Cytoplasm</keyword>
<dbReference type="InterPro" id="IPR029063">
    <property type="entry name" value="SAM-dependent_MTases_sf"/>
</dbReference>
<keyword evidence="6" id="KW-0808">Transferase</keyword>
<keyword evidence="9" id="KW-1185">Reference proteome</keyword>
<dbReference type="ExpressionAtlas" id="A0A2K3DWG6">
    <property type="expression patterns" value="baseline"/>
</dbReference>
<evidence type="ECO:0000313" key="8">
    <source>
        <dbReference type="EMBL" id="PNW84878.1"/>
    </source>
</evidence>
<reference evidence="8 9" key="1">
    <citation type="journal article" date="2007" name="Science">
        <title>The Chlamydomonas genome reveals the evolution of key animal and plant functions.</title>
        <authorList>
            <person name="Merchant S.S."/>
            <person name="Prochnik S.E."/>
            <person name="Vallon O."/>
            <person name="Harris E.H."/>
            <person name="Karpowicz S.J."/>
            <person name="Witman G.B."/>
            <person name="Terry A."/>
            <person name="Salamov A."/>
            <person name="Fritz-Laylin L.K."/>
            <person name="Marechal-Drouard L."/>
            <person name="Marshall W.F."/>
            <person name="Qu L.H."/>
            <person name="Nelson D.R."/>
            <person name="Sanderfoot A.A."/>
            <person name="Spalding M.H."/>
            <person name="Kapitonov V.V."/>
            <person name="Ren Q."/>
            <person name="Ferris P."/>
            <person name="Lindquist E."/>
            <person name="Shapiro H."/>
            <person name="Lucas S.M."/>
            <person name="Grimwood J."/>
            <person name="Schmutz J."/>
            <person name="Cardol P."/>
            <person name="Cerutti H."/>
            <person name="Chanfreau G."/>
            <person name="Chen C.L."/>
            <person name="Cognat V."/>
            <person name="Croft M.T."/>
            <person name="Dent R."/>
            <person name="Dutcher S."/>
            <person name="Fernandez E."/>
            <person name="Fukuzawa H."/>
            <person name="Gonzalez-Ballester D."/>
            <person name="Gonzalez-Halphen D."/>
            <person name="Hallmann A."/>
            <person name="Hanikenne M."/>
            <person name="Hippler M."/>
            <person name="Inwood W."/>
            <person name="Jabbari K."/>
            <person name="Kalanon M."/>
            <person name="Kuras R."/>
            <person name="Lefebvre P.A."/>
            <person name="Lemaire S.D."/>
            <person name="Lobanov A.V."/>
            <person name="Lohr M."/>
            <person name="Manuell A."/>
            <person name="Meier I."/>
            <person name="Mets L."/>
            <person name="Mittag M."/>
            <person name="Mittelmeier T."/>
            <person name="Moroney J.V."/>
            <person name="Moseley J."/>
            <person name="Napoli C."/>
            <person name="Nedelcu A.M."/>
            <person name="Niyogi K."/>
            <person name="Novoselov S.V."/>
            <person name="Paulsen I.T."/>
            <person name="Pazour G."/>
            <person name="Purton S."/>
            <person name="Ral J.P."/>
            <person name="Riano-Pachon D.M."/>
            <person name="Riekhof W."/>
            <person name="Rymarquis L."/>
            <person name="Schroda M."/>
            <person name="Stern D."/>
            <person name="Umen J."/>
            <person name="Willows R."/>
            <person name="Wilson N."/>
            <person name="Zimmer S.L."/>
            <person name="Allmer J."/>
            <person name="Balk J."/>
            <person name="Bisova K."/>
            <person name="Chen C.J."/>
            <person name="Elias M."/>
            <person name="Gendler K."/>
            <person name="Hauser C."/>
            <person name="Lamb M.R."/>
            <person name="Ledford H."/>
            <person name="Long J.C."/>
            <person name="Minagawa J."/>
            <person name="Page M.D."/>
            <person name="Pan J."/>
            <person name="Pootakham W."/>
            <person name="Roje S."/>
            <person name="Rose A."/>
            <person name="Stahlberg E."/>
            <person name="Terauchi A.M."/>
            <person name="Yang P."/>
            <person name="Ball S."/>
            <person name="Bowler C."/>
            <person name="Dieckmann C.L."/>
            <person name="Gladyshev V.N."/>
            <person name="Green P."/>
            <person name="Jorgensen R."/>
            <person name="Mayfield S."/>
            <person name="Mueller-Roeber B."/>
            <person name="Rajamani S."/>
            <person name="Sayre R.T."/>
            <person name="Brokstein P."/>
            <person name="Dubchak I."/>
            <person name="Goodstein D."/>
            <person name="Hornick L."/>
            <person name="Huang Y.W."/>
            <person name="Jhaveri J."/>
            <person name="Luo Y."/>
            <person name="Martinez D."/>
            <person name="Ngau W.C."/>
            <person name="Otillar B."/>
            <person name="Poliakov A."/>
            <person name="Porter A."/>
            <person name="Szajkowski L."/>
            <person name="Werner G."/>
            <person name="Zhou K."/>
            <person name="Grigoriev I.V."/>
            <person name="Rokhsar D.S."/>
            <person name="Grossman A.R."/>
        </authorList>
    </citation>
    <scope>NUCLEOTIDE SEQUENCE [LARGE SCALE GENOMIC DNA]</scope>
    <source>
        <strain evidence="9">CC-503</strain>
    </source>
</reference>
<dbReference type="OrthoDB" id="73890at2759"/>
<dbReference type="InterPro" id="IPR000682">
    <property type="entry name" value="PCMT"/>
</dbReference>
<dbReference type="PANTHER" id="PTHR11579:SF0">
    <property type="entry name" value="PROTEIN-L-ISOASPARTATE(D-ASPARTATE) O-METHYLTRANSFERASE"/>
    <property type="match status" value="1"/>
</dbReference>
<dbReference type="SUPFAM" id="SSF53335">
    <property type="entry name" value="S-adenosyl-L-methionine-dependent methyltransferases"/>
    <property type="match status" value="1"/>
</dbReference>
<dbReference type="AlphaFoldDB" id="A0A2K3DWG6"/>
<dbReference type="EC" id="2.1.1.77" evidence="3"/>
<accession>A0A2K3DWG6</accession>
<evidence type="ECO:0000256" key="2">
    <source>
        <dbReference type="ARBA" id="ARBA00005369"/>
    </source>
</evidence>
<evidence type="ECO:0000256" key="3">
    <source>
        <dbReference type="ARBA" id="ARBA00011890"/>
    </source>
</evidence>
<keyword evidence="7" id="KW-0949">S-adenosyl-L-methionine</keyword>
<dbReference type="GO" id="GO:0004719">
    <property type="term" value="F:protein-L-isoaspartate (D-aspartate) O-methyltransferase activity"/>
    <property type="evidence" value="ECO:0000318"/>
    <property type="project" value="GO_Central"/>
</dbReference>
<evidence type="ECO:0000256" key="5">
    <source>
        <dbReference type="ARBA" id="ARBA00022603"/>
    </source>
</evidence>
<organism evidence="8 9">
    <name type="scientific">Chlamydomonas reinhardtii</name>
    <name type="common">Chlamydomonas smithii</name>
    <dbReference type="NCBI Taxonomy" id="3055"/>
    <lineage>
        <taxon>Eukaryota</taxon>
        <taxon>Viridiplantae</taxon>
        <taxon>Chlorophyta</taxon>
        <taxon>core chlorophytes</taxon>
        <taxon>Chlorophyceae</taxon>
        <taxon>CS clade</taxon>
        <taxon>Chlamydomonadales</taxon>
        <taxon>Chlamydomonadaceae</taxon>
        <taxon>Chlamydomonas</taxon>
    </lineage>
</organism>
<dbReference type="GO" id="GO:0005737">
    <property type="term" value="C:cytoplasm"/>
    <property type="evidence" value="ECO:0000318"/>
    <property type="project" value="GO_Central"/>
</dbReference>
<protein>
    <recommendedName>
        <fullName evidence="3">protein-L-isoaspartate(D-aspartate) O-methyltransferase</fullName>
        <ecNumber evidence="3">2.1.1.77</ecNumber>
    </recommendedName>
</protein>
<evidence type="ECO:0000256" key="4">
    <source>
        <dbReference type="ARBA" id="ARBA00022490"/>
    </source>
</evidence>
<dbReference type="GO" id="GO:0032259">
    <property type="term" value="P:methylation"/>
    <property type="evidence" value="ECO:0007669"/>
    <property type="project" value="UniProtKB-KW"/>
</dbReference>
<dbReference type="PANTHER" id="PTHR11579">
    <property type="entry name" value="PROTEIN-L-ISOASPARTATE O-METHYLTRANSFERASE"/>
    <property type="match status" value="1"/>
</dbReference>
<comment type="similarity">
    <text evidence="2">Belongs to the methyltransferase superfamily. L-isoaspartyl/D-aspartyl protein methyltransferase family.</text>
</comment>
<proteinExistence type="inferred from homology"/>
<gene>
    <name evidence="8" type="ORF">CHLRE_03g162100v5</name>
</gene>
<dbReference type="OMA" id="RIICADA"/>
<dbReference type="EMBL" id="CM008964">
    <property type="protein sequence ID" value="PNW84878.1"/>
    <property type="molecule type" value="Genomic_DNA"/>
</dbReference>
<keyword evidence="5" id="KW-0489">Methyltransferase</keyword>
<dbReference type="Proteomes" id="UP000006906">
    <property type="component" value="Chromosome 3"/>
</dbReference>
<name>A0A2K3DWG6_CHLRE</name>
<sequence>MLSKLPSCVCALPRALSHALASTSAAHSPTSSGLGGGVAQHTSPAWRGWVQARGLSAAQAINYANDSNQKLVDSLKAQGLLKSERCEAVMRQIDRRDFTTTHLGIPAHVSYSDSQLPIGQGQSISAPSLHATCLELLESHARPGALALDVGSGSGYFTACLSLMVGAEGRVVAVERYQRLLEQSGFALARSVATRVGTAEPSLTGGHAPLRPELQAGRPLVRIHNIELLLGNALEEPVLAAAAAGRQFDLVHVGAAVRQPPPELLALLRPGGRMVVAVGPPAAMQSLAVVDKGQDGAITRTAVCDVRLPPLAQPFADRPL</sequence>
<evidence type="ECO:0000313" key="9">
    <source>
        <dbReference type="Proteomes" id="UP000006906"/>
    </source>
</evidence>
<dbReference type="InParanoid" id="A0A2K3DWG6"/>
<dbReference type="Gene3D" id="3.40.50.150">
    <property type="entry name" value="Vaccinia Virus protein VP39"/>
    <property type="match status" value="1"/>
</dbReference>
<evidence type="ECO:0000256" key="1">
    <source>
        <dbReference type="ARBA" id="ARBA00004496"/>
    </source>
</evidence>
<dbReference type="KEGG" id="cre:CHLRE_03g162100v5"/>
<evidence type="ECO:0000256" key="7">
    <source>
        <dbReference type="ARBA" id="ARBA00022691"/>
    </source>
</evidence>
<evidence type="ECO:0000256" key="6">
    <source>
        <dbReference type="ARBA" id="ARBA00022679"/>
    </source>
</evidence>
<dbReference type="Gramene" id="PNW84878">
    <property type="protein sequence ID" value="PNW84878"/>
    <property type="gene ID" value="CHLRE_03g162100v5"/>
</dbReference>